<dbReference type="PANTHER" id="PTHR35849:SF1">
    <property type="entry name" value="INTERMEMBRANE PHOSPHOLIPID TRANSPORT SYSTEM BINDING PROTEIN MLAB"/>
    <property type="match status" value="1"/>
</dbReference>
<dbReference type="PATRIC" id="fig|1004151.3.peg.65"/>
<dbReference type="SUPFAM" id="SSF52091">
    <property type="entry name" value="SpoIIaa-like"/>
    <property type="match status" value="1"/>
</dbReference>
<organism evidence="2 3">
    <name type="scientific">Photorhabdus khanii NC19</name>
    <dbReference type="NCBI Taxonomy" id="1004151"/>
    <lineage>
        <taxon>Bacteria</taxon>
        <taxon>Pseudomonadati</taxon>
        <taxon>Pseudomonadota</taxon>
        <taxon>Gammaproteobacteria</taxon>
        <taxon>Enterobacterales</taxon>
        <taxon>Morganellaceae</taxon>
        <taxon>Photorhabdus</taxon>
    </lineage>
</organism>
<dbReference type="PROSITE" id="PS50801">
    <property type="entry name" value="STAS"/>
    <property type="match status" value="1"/>
</dbReference>
<reference evidence="2 3" key="1">
    <citation type="submission" date="2013-11" db="EMBL/GenBank/DDBJ databases">
        <title>Elucidation of the Photorhabdus temperata genome and generation of transposon mutant library to identify motility mutants.</title>
        <authorList>
            <person name="Hurst S.G.IV."/>
            <person name="Micheals B."/>
            <person name="Abebe-Akele F."/>
            <person name="Rowedder H."/>
            <person name="Bullock H."/>
            <person name="Jackobeck R."/>
            <person name="Janicki E."/>
            <person name="Tisa L.S."/>
        </authorList>
    </citation>
    <scope>NUCLEOTIDE SEQUENCE [LARGE SCALE GENOMIC DNA]</scope>
    <source>
        <strain evidence="2 3">NC19</strain>
    </source>
</reference>
<protein>
    <submittedName>
        <fullName evidence="2">Putative NTP binding protein (Contains STAS domain)</fullName>
    </submittedName>
</protein>
<dbReference type="InterPro" id="IPR058548">
    <property type="entry name" value="MlaB-like_STAS"/>
</dbReference>
<keyword evidence="3" id="KW-1185">Reference proteome</keyword>
<dbReference type="CDD" id="cd07043">
    <property type="entry name" value="STAS_anti-anti-sigma_factors"/>
    <property type="match status" value="1"/>
</dbReference>
<dbReference type="InterPro" id="IPR049743">
    <property type="entry name" value="MlaB"/>
</dbReference>
<dbReference type="Gene3D" id="3.30.750.24">
    <property type="entry name" value="STAS domain"/>
    <property type="match status" value="1"/>
</dbReference>
<evidence type="ECO:0000313" key="3">
    <source>
        <dbReference type="Proteomes" id="UP000018957"/>
    </source>
</evidence>
<accession>W3VAE1</accession>
<evidence type="ECO:0000259" key="1">
    <source>
        <dbReference type="PROSITE" id="PS50801"/>
    </source>
</evidence>
<dbReference type="Proteomes" id="UP000018957">
    <property type="component" value="Unassembled WGS sequence"/>
</dbReference>
<dbReference type="NCBIfam" id="NF033618">
    <property type="entry name" value="mlaB_1"/>
    <property type="match status" value="1"/>
</dbReference>
<proteinExistence type="predicted"/>
<dbReference type="EMBL" id="AYSJ01000002">
    <property type="protein sequence ID" value="ETS32911.1"/>
    <property type="molecule type" value="Genomic_DNA"/>
</dbReference>
<dbReference type="RefSeq" id="WP_036842126.1">
    <property type="nucleotide sequence ID" value="NZ_AYSJ01000002.1"/>
</dbReference>
<gene>
    <name evidence="2" type="ORF">PTE_00051</name>
</gene>
<comment type="caution">
    <text evidence="2">The sequence shown here is derived from an EMBL/GenBank/DDBJ whole genome shotgun (WGS) entry which is preliminary data.</text>
</comment>
<dbReference type="InterPro" id="IPR052746">
    <property type="entry name" value="MlaB_ABC_Transporter"/>
</dbReference>
<dbReference type="PANTHER" id="PTHR35849">
    <property type="entry name" value="BLR2341 PROTEIN"/>
    <property type="match status" value="1"/>
</dbReference>
<dbReference type="InterPro" id="IPR036513">
    <property type="entry name" value="STAS_dom_sf"/>
</dbReference>
<name>W3VAE1_9GAMM</name>
<dbReference type="Pfam" id="PF13466">
    <property type="entry name" value="STAS_2"/>
    <property type="match status" value="1"/>
</dbReference>
<evidence type="ECO:0000313" key="2">
    <source>
        <dbReference type="EMBL" id="ETS32911.1"/>
    </source>
</evidence>
<sequence>MSECLSWEKVEQTLILKGILDRDTLLSLWQQKEKLLAGINGVNVSQLEHVDSTGLALLVRFKHHIQKEGVKLLFSGVSERLSTLITLYDLQEIIIDS</sequence>
<dbReference type="InterPro" id="IPR002645">
    <property type="entry name" value="STAS_dom"/>
</dbReference>
<dbReference type="OrthoDB" id="5687860at2"/>
<dbReference type="AlphaFoldDB" id="W3VAE1"/>
<feature type="domain" description="STAS" evidence="1">
    <location>
        <begin position="42"/>
        <end position="97"/>
    </location>
</feature>